<sequence>MALVTVTVAAGDGDYYTLDEAFDNALTGDDIEIQGAWDVDDTRVAICAVDCQVTATGTARHAGVYDTTAEHYRLVNSTSSNAITLNGAYTVTIDGLVVEQAGASESTEGLRCGVTDGDSCTITNTIFHGGAGTGTKQDGIHATDSGGAFGELTVENCIFTGWQRAGIYSYAASTAGTININSCMFAGLHRERNSGNDIRG</sequence>
<dbReference type="Gene3D" id="2.160.20.10">
    <property type="entry name" value="Single-stranded right-handed beta-helix, Pectin lyase-like"/>
    <property type="match status" value="1"/>
</dbReference>
<dbReference type="EMBL" id="BARS01022888">
    <property type="protein sequence ID" value="GAG05178.1"/>
    <property type="molecule type" value="Genomic_DNA"/>
</dbReference>
<dbReference type="InterPro" id="IPR011050">
    <property type="entry name" value="Pectin_lyase_fold/virulence"/>
</dbReference>
<dbReference type="InterPro" id="IPR012334">
    <property type="entry name" value="Pectin_lyas_fold"/>
</dbReference>
<reference evidence="1" key="1">
    <citation type="journal article" date="2014" name="Front. Microbiol.">
        <title>High frequency of phylogenetically diverse reductive dehalogenase-homologous genes in deep subseafloor sedimentary metagenomes.</title>
        <authorList>
            <person name="Kawai M."/>
            <person name="Futagami T."/>
            <person name="Toyoda A."/>
            <person name="Takaki Y."/>
            <person name="Nishi S."/>
            <person name="Hori S."/>
            <person name="Arai W."/>
            <person name="Tsubouchi T."/>
            <person name="Morono Y."/>
            <person name="Uchiyama I."/>
            <person name="Ito T."/>
            <person name="Fujiyama A."/>
            <person name="Inagaki F."/>
            <person name="Takami H."/>
        </authorList>
    </citation>
    <scope>NUCLEOTIDE SEQUENCE</scope>
    <source>
        <strain evidence="1">Expedition CK06-06</strain>
    </source>
</reference>
<name>X0UXZ7_9ZZZZ</name>
<dbReference type="AlphaFoldDB" id="X0UXZ7"/>
<gene>
    <name evidence="1" type="ORF">S01H1_36525</name>
</gene>
<organism evidence="1">
    <name type="scientific">marine sediment metagenome</name>
    <dbReference type="NCBI Taxonomy" id="412755"/>
    <lineage>
        <taxon>unclassified sequences</taxon>
        <taxon>metagenomes</taxon>
        <taxon>ecological metagenomes</taxon>
    </lineage>
</organism>
<comment type="caution">
    <text evidence="1">The sequence shown here is derived from an EMBL/GenBank/DDBJ whole genome shotgun (WGS) entry which is preliminary data.</text>
</comment>
<feature type="non-terminal residue" evidence="1">
    <location>
        <position position="200"/>
    </location>
</feature>
<protein>
    <submittedName>
        <fullName evidence="1">Uncharacterized protein</fullName>
    </submittedName>
</protein>
<proteinExistence type="predicted"/>
<evidence type="ECO:0000313" key="1">
    <source>
        <dbReference type="EMBL" id="GAG05178.1"/>
    </source>
</evidence>
<accession>X0UXZ7</accession>
<dbReference type="SUPFAM" id="SSF51126">
    <property type="entry name" value="Pectin lyase-like"/>
    <property type="match status" value="1"/>
</dbReference>